<evidence type="ECO:0000313" key="2">
    <source>
        <dbReference type="Proteomes" id="UP001062846"/>
    </source>
</evidence>
<gene>
    <name evidence="1" type="ORF">RHMOL_Rhmol07G0189700</name>
</gene>
<dbReference type="EMBL" id="CM046394">
    <property type="protein sequence ID" value="KAI8547363.1"/>
    <property type="molecule type" value="Genomic_DNA"/>
</dbReference>
<keyword evidence="2" id="KW-1185">Reference proteome</keyword>
<comment type="caution">
    <text evidence="1">The sequence shown here is derived from an EMBL/GenBank/DDBJ whole genome shotgun (WGS) entry which is preliminary data.</text>
</comment>
<accession>A0ACC0N473</accession>
<sequence>MSSLSCWSNYRVRSWIENRDYFVISVQCCETVPKGYGAGISSLFSIAGISSLFSIANVRCPVVCCSLFAGFRLVVVGFARAWFSPVPGFHRPEPSAGLYIWETPAWLNGEVRLRCAGDFGDYWENLQARTFSKTISDLIGSSSQRNVKIKVHAHYAVQCRKHPTAYSCITVHLEDLDRNDEVLEHVLRMPFYTG</sequence>
<evidence type="ECO:0000313" key="1">
    <source>
        <dbReference type="EMBL" id="KAI8547363.1"/>
    </source>
</evidence>
<organism evidence="1 2">
    <name type="scientific">Rhododendron molle</name>
    <name type="common">Chinese azalea</name>
    <name type="synonym">Azalea mollis</name>
    <dbReference type="NCBI Taxonomy" id="49168"/>
    <lineage>
        <taxon>Eukaryota</taxon>
        <taxon>Viridiplantae</taxon>
        <taxon>Streptophyta</taxon>
        <taxon>Embryophyta</taxon>
        <taxon>Tracheophyta</taxon>
        <taxon>Spermatophyta</taxon>
        <taxon>Magnoliopsida</taxon>
        <taxon>eudicotyledons</taxon>
        <taxon>Gunneridae</taxon>
        <taxon>Pentapetalae</taxon>
        <taxon>asterids</taxon>
        <taxon>Ericales</taxon>
        <taxon>Ericaceae</taxon>
        <taxon>Ericoideae</taxon>
        <taxon>Rhodoreae</taxon>
        <taxon>Rhododendron</taxon>
    </lineage>
</organism>
<protein>
    <submittedName>
        <fullName evidence="1">Uncharacterized protein</fullName>
    </submittedName>
</protein>
<reference evidence="1" key="1">
    <citation type="submission" date="2022-02" db="EMBL/GenBank/DDBJ databases">
        <title>Plant Genome Project.</title>
        <authorList>
            <person name="Zhang R.-G."/>
        </authorList>
    </citation>
    <scope>NUCLEOTIDE SEQUENCE</scope>
    <source>
        <strain evidence="1">AT1</strain>
    </source>
</reference>
<name>A0ACC0N473_RHOML</name>
<proteinExistence type="predicted"/>
<dbReference type="Proteomes" id="UP001062846">
    <property type="component" value="Chromosome 7"/>
</dbReference>